<dbReference type="InterPro" id="IPR013087">
    <property type="entry name" value="Znf_C2H2_type"/>
</dbReference>
<dbReference type="PANTHER" id="PTHR19818:SF159">
    <property type="entry name" value="C2H2-TYPE DOMAIN-CONTAINING PROTEIN"/>
    <property type="match status" value="1"/>
</dbReference>
<evidence type="ECO:0000259" key="9">
    <source>
        <dbReference type="PROSITE" id="PS50157"/>
    </source>
</evidence>
<evidence type="ECO:0000256" key="4">
    <source>
        <dbReference type="ARBA" id="ARBA00022771"/>
    </source>
</evidence>
<comment type="caution">
    <text evidence="10">The sequence shown here is derived from an EMBL/GenBank/DDBJ whole genome shotgun (WGS) entry which is preliminary data.</text>
</comment>
<dbReference type="InterPro" id="IPR050329">
    <property type="entry name" value="GLI_C2H2-zinc-finger"/>
</dbReference>
<feature type="compositionally biased region" description="Acidic residues" evidence="8">
    <location>
        <begin position="570"/>
        <end position="580"/>
    </location>
</feature>
<dbReference type="GO" id="GO:0005634">
    <property type="term" value="C:nucleus"/>
    <property type="evidence" value="ECO:0007669"/>
    <property type="project" value="UniProtKB-SubCell"/>
</dbReference>
<gene>
    <name evidence="10" type="ORF">CPB84DRAFT_1776717</name>
</gene>
<dbReference type="EMBL" id="JADNYJ010000038">
    <property type="protein sequence ID" value="KAF8902140.1"/>
    <property type="molecule type" value="Genomic_DNA"/>
</dbReference>
<proteinExistence type="predicted"/>
<feature type="compositionally biased region" description="Polar residues" evidence="8">
    <location>
        <begin position="154"/>
        <end position="164"/>
    </location>
</feature>
<dbReference type="GO" id="GO:0045944">
    <property type="term" value="P:positive regulation of transcription by RNA polymerase II"/>
    <property type="evidence" value="ECO:0007669"/>
    <property type="project" value="UniProtKB-ARBA"/>
</dbReference>
<feature type="compositionally biased region" description="Basic and acidic residues" evidence="8">
    <location>
        <begin position="334"/>
        <end position="348"/>
    </location>
</feature>
<keyword evidence="11" id="KW-1185">Reference proteome</keyword>
<protein>
    <recommendedName>
        <fullName evidence="9">C2H2-type domain-containing protein</fullName>
    </recommendedName>
</protein>
<keyword evidence="5" id="KW-0862">Zinc</keyword>
<feature type="region of interest" description="Disordered" evidence="8">
    <location>
        <begin position="303"/>
        <end position="348"/>
    </location>
</feature>
<dbReference type="Proteomes" id="UP000724874">
    <property type="component" value="Unassembled WGS sequence"/>
</dbReference>
<feature type="compositionally biased region" description="Low complexity" evidence="8">
    <location>
        <begin position="552"/>
        <end position="563"/>
    </location>
</feature>
<evidence type="ECO:0000313" key="11">
    <source>
        <dbReference type="Proteomes" id="UP000724874"/>
    </source>
</evidence>
<evidence type="ECO:0000256" key="3">
    <source>
        <dbReference type="ARBA" id="ARBA00022737"/>
    </source>
</evidence>
<accession>A0A9P5TP52</accession>
<feature type="domain" description="C2H2-type" evidence="9">
    <location>
        <begin position="403"/>
        <end position="432"/>
    </location>
</feature>
<dbReference type="OrthoDB" id="654211at2759"/>
<dbReference type="GO" id="GO:0000978">
    <property type="term" value="F:RNA polymerase II cis-regulatory region sequence-specific DNA binding"/>
    <property type="evidence" value="ECO:0007669"/>
    <property type="project" value="UniProtKB-ARBA"/>
</dbReference>
<dbReference type="AlphaFoldDB" id="A0A9P5TP52"/>
<feature type="compositionally biased region" description="Polar residues" evidence="8">
    <location>
        <begin position="303"/>
        <end position="323"/>
    </location>
</feature>
<sequence>MDHEEHVLNLSDVVHDEPIDDEGPHNMHATESPPGSRSSDFDPSSSILSPLHDSFPVSEHNNPLTPADSYSVEMLEREIASLLNHNASAASVALLNAAAQQRRANLDLSQDGEDGLDSNSESIAGLGIGLTGLAAVLQAVHAQAQTDDQRDSHLQSQEQRTTRTAPAFHSLTAAETSENNSGKIRRVDGKSGSEGSDYLFSEREDTSEREDFTNPEGALRLSHSPHHQPEELPDTSNELPNVGGEFTDINDILNQFSAQFEPEPPHEHDLSPPDSPPVISHVQVVEPEVPIVAAPPPSIPILTPSNRTGAQQPVASTSHSTPTEAAAKRSRKNQGKERGTSTHTCEEEHCQKSFTRRSDLARHRRIHTGERPFVCSHDGCGKTFIQRSALHVHSRVHTGEKPHCCEYPGCGKTFGDSSSLARHRRTHTGKRPYKCEDPSCEKTFTRRTTLTTHMRTHDPHWEPDPNVKYNFKGKKRKIMDEDEEDQELAESVRTISALFQAGGQSMLPSGDGESDEPLAARVASISAEIAAAIAQAQARGFVEEDEEEAEESGSGQEAGGTETMARDEGEREAEEDDDSDAFPAPLRARKARELIGKRKR</sequence>
<feature type="compositionally biased region" description="Basic and acidic residues" evidence="8">
    <location>
        <begin position="1"/>
        <end position="25"/>
    </location>
</feature>
<dbReference type="InterPro" id="IPR036236">
    <property type="entry name" value="Znf_C2H2_sf"/>
</dbReference>
<reference evidence="10" key="1">
    <citation type="submission" date="2020-11" db="EMBL/GenBank/DDBJ databases">
        <authorList>
            <consortium name="DOE Joint Genome Institute"/>
            <person name="Ahrendt S."/>
            <person name="Riley R."/>
            <person name="Andreopoulos W."/>
            <person name="LaButti K."/>
            <person name="Pangilinan J."/>
            <person name="Ruiz-duenas F.J."/>
            <person name="Barrasa J.M."/>
            <person name="Sanchez-Garcia M."/>
            <person name="Camarero S."/>
            <person name="Miyauchi S."/>
            <person name="Serrano A."/>
            <person name="Linde D."/>
            <person name="Babiker R."/>
            <person name="Drula E."/>
            <person name="Ayuso-Fernandez I."/>
            <person name="Pacheco R."/>
            <person name="Padilla G."/>
            <person name="Ferreira P."/>
            <person name="Barriuso J."/>
            <person name="Kellner H."/>
            <person name="Castanera R."/>
            <person name="Alfaro M."/>
            <person name="Ramirez L."/>
            <person name="Pisabarro A.G."/>
            <person name="Kuo A."/>
            <person name="Tritt A."/>
            <person name="Lipzen A."/>
            <person name="He G."/>
            <person name="Yan M."/>
            <person name="Ng V."/>
            <person name="Cullen D."/>
            <person name="Martin F."/>
            <person name="Rosso M.-N."/>
            <person name="Henrissat B."/>
            <person name="Hibbett D."/>
            <person name="Martinez A.T."/>
            <person name="Grigoriev I.V."/>
        </authorList>
    </citation>
    <scope>NUCLEOTIDE SEQUENCE</scope>
    <source>
        <strain evidence="10">AH 44721</strain>
    </source>
</reference>
<organism evidence="10 11">
    <name type="scientific">Gymnopilus junonius</name>
    <name type="common">Spectacular rustgill mushroom</name>
    <name type="synonym">Gymnopilus spectabilis subsp. junonius</name>
    <dbReference type="NCBI Taxonomy" id="109634"/>
    <lineage>
        <taxon>Eukaryota</taxon>
        <taxon>Fungi</taxon>
        <taxon>Dikarya</taxon>
        <taxon>Basidiomycota</taxon>
        <taxon>Agaricomycotina</taxon>
        <taxon>Agaricomycetes</taxon>
        <taxon>Agaricomycetidae</taxon>
        <taxon>Agaricales</taxon>
        <taxon>Agaricineae</taxon>
        <taxon>Hymenogastraceae</taxon>
        <taxon>Gymnopilus</taxon>
    </lineage>
</organism>
<feature type="domain" description="C2H2-type" evidence="9">
    <location>
        <begin position="373"/>
        <end position="402"/>
    </location>
</feature>
<keyword evidence="3" id="KW-0677">Repeat</keyword>
<feature type="compositionally biased region" description="Basic and acidic residues" evidence="8">
    <location>
        <begin position="200"/>
        <end position="212"/>
    </location>
</feature>
<name>A0A9P5TP52_GYMJU</name>
<keyword evidence="4 7" id="KW-0863">Zinc-finger</keyword>
<dbReference type="Gene3D" id="3.30.160.60">
    <property type="entry name" value="Classic Zinc Finger"/>
    <property type="match status" value="4"/>
</dbReference>
<evidence type="ECO:0000256" key="6">
    <source>
        <dbReference type="ARBA" id="ARBA00023242"/>
    </source>
</evidence>
<dbReference type="FunFam" id="3.30.160.60:FF:000125">
    <property type="entry name" value="Putative zinc finger protein 143"/>
    <property type="match status" value="1"/>
</dbReference>
<evidence type="ECO:0000256" key="8">
    <source>
        <dbReference type="SAM" id="MobiDB-lite"/>
    </source>
</evidence>
<dbReference type="PROSITE" id="PS50157">
    <property type="entry name" value="ZINC_FINGER_C2H2_2"/>
    <property type="match status" value="4"/>
</dbReference>
<dbReference type="PANTHER" id="PTHR19818">
    <property type="entry name" value="ZINC FINGER PROTEIN ZIC AND GLI"/>
    <property type="match status" value="1"/>
</dbReference>
<dbReference type="FunFam" id="3.30.160.60:FF:000744">
    <property type="entry name" value="zinc finger E-box-binding homeobox 1"/>
    <property type="match status" value="1"/>
</dbReference>
<keyword evidence="2" id="KW-0479">Metal-binding</keyword>
<dbReference type="FunFam" id="3.30.160.60:FF:001498">
    <property type="entry name" value="Zinc finger protein 404"/>
    <property type="match status" value="1"/>
</dbReference>
<dbReference type="Pfam" id="PF00096">
    <property type="entry name" value="zf-C2H2"/>
    <property type="match status" value="4"/>
</dbReference>
<feature type="compositionally biased region" description="Low complexity" evidence="8">
    <location>
        <begin position="32"/>
        <end position="50"/>
    </location>
</feature>
<evidence type="ECO:0000256" key="5">
    <source>
        <dbReference type="ARBA" id="ARBA00022833"/>
    </source>
</evidence>
<feature type="region of interest" description="Disordered" evidence="8">
    <location>
        <begin position="535"/>
        <end position="600"/>
    </location>
</feature>
<feature type="region of interest" description="Disordered" evidence="8">
    <location>
        <begin position="1"/>
        <end position="63"/>
    </location>
</feature>
<evidence type="ECO:0000256" key="7">
    <source>
        <dbReference type="PROSITE-ProRule" id="PRU00042"/>
    </source>
</evidence>
<feature type="domain" description="C2H2-type" evidence="9">
    <location>
        <begin position="343"/>
        <end position="372"/>
    </location>
</feature>
<feature type="compositionally biased region" description="Polar residues" evidence="8">
    <location>
        <begin position="173"/>
        <end position="182"/>
    </location>
</feature>
<dbReference type="SMART" id="SM00355">
    <property type="entry name" value="ZnF_C2H2"/>
    <property type="match status" value="4"/>
</dbReference>
<feature type="domain" description="C2H2-type" evidence="9">
    <location>
        <begin position="433"/>
        <end position="462"/>
    </location>
</feature>
<feature type="compositionally biased region" description="Basic and acidic residues" evidence="8">
    <location>
        <begin position="591"/>
        <end position="600"/>
    </location>
</feature>
<feature type="region of interest" description="Disordered" evidence="8">
    <location>
        <begin position="144"/>
        <end position="242"/>
    </location>
</feature>
<evidence type="ECO:0000256" key="2">
    <source>
        <dbReference type="ARBA" id="ARBA00022723"/>
    </source>
</evidence>
<dbReference type="GO" id="GO:0000981">
    <property type="term" value="F:DNA-binding transcription factor activity, RNA polymerase II-specific"/>
    <property type="evidence" value="ECO:0007669"/>
    <property type="project" value="TreeGrafter"/>
</dbReference>
<keyword evidence="6" id="KW-0539">Nucleus</keyword>
<dbReference type="SUPFAM" id="SSF57667">
    <property type="entry name" value="beta-beta-alpha zinc fingers"/>
    <property type="match status" value="2"/>
</dbReference>
<dbReference type="PROSITE" id="PS00028">
    <property type="entry name" value="ZINC_FINGER_C2H2_1"/>
    <property type="match status" value="4"/>
</dbReference>
<comment type="subcellular location">
    <subcellularLocation>
        <location evidence="1">Nucleus</location>
    </subcellularLocation>
</comment>
<evidence type="ECO:0000313" key="10">
    <source>
        <dbReference type="EMBL" id="KAF8902140.1"/>
    </source>
</evidence>
<evidence type="ECO:0000256" key="1">
    <source>
        <dbReference type="ARBA" id="ARBA00004123"/>
    </source>
</evidence>
<dbReference type="GO" id="GO:0008270">
    <property type="term" value="F:zinc ion binding"/>
    <property type="evidence" value="ECO:0007669"/>
    <property type="project" value="UniProtKB-KW"/>
</dbReference>
<dbReference type="FunFam" id="3.30.160.60:FF:000690">
    <property type="entry name" value="Zinc finger protein 354C"/>
    <property type="match status" value="1"/>
</dbReference>